<dbReference type="EMBL" id="FNAK01000004">
    <property type="protein sequence ID" value="SDE10132.1"/>
    <property type="molecule type" value="Genomic_DNA"/>
</dbReference>
<dbReference type="STRING" id="637679.GCA_001550055_01757"/>
<dbReference type="SUPFAM" id="SSF46689">
    <property type="entry name" value="Homeodomain-like"/>
    <property type="match status" value="1"/>
</dbReference>
<organism evidence="6 7">
    <name type="scientific">Kordiimonas lacus</name>
    <dbReference type="NCBI Taxonomy" id="637679"/>
    <lineage>
        <taxon>Bacteria</taxon>
        <taxon>Pseudomonadati</taxon>
        <taxon>Pseudomonadota</taxon>
        <taxon>Alphaproteobacteria</taxon>
        <taxon>Kordiimonadales</taxon>
        <taxon>Kordiimonadaceae</taxon>
        <taxon>Kordiimonas</taxon>
    </lineage>
</organism>
<evidence type="ECO:0000313" key="7">
    <source>
        <dbReference type="Proteomes" id="UP000183685"/>
    </source>
</evidence>
<keyword evidence="1" id="KW-0805">Transcription regulation</keyword>
<evidence type="ECO:0000256" key="1">
    <source>
        <dbReference type="ARBA" id="ARBA00023015"/>
    </source>
</evidence>
<dbReference type="OrthoDB" id="7056813at2"/>
<dbReference type="RefSeq" id="WP_068303954.1">
    <property type="nucleotide sequence ID" value="NZ_FNAK01000004.1"/>
</dbReference>
<feature type="domain" description="HTH tetR-type" evidence="5">
    <location>
        <begin position="3"/>
        <end position="63"/>
    </location>
</feature>
<feature type="DNA-binding region" description="H-T-H motif" evidence="4">
    <location>
        <begin position="26"/>
        <end position="45"/>
    </location>
</feature>
<dbReference type="Pfam" id="PF00440">
    <property type="entry name" value="TetR_N"/>
    <property type="match status" value="1"/>
</dbReference>
<keyword evidence="3" id="KW-0804">Transcription</keyword>
<dbReference type="PROSITE" id="PS50977">
    <property type="entry name" value="HTH_TETR_2"/>
    <property type="match status" value="1"/>
</dbReference>
<dbReference type="Gene3D" id="1.10.357.10">
    <property type="entry name" value="Tetracycline Repressor, domain 2"/>
    <property type="match status" value="1"/>
</dbReference>
<dbReference type="Proteomes" id="UP000183685">
    <property type="component" value="Unassembled WGS sequence"/>
</dbReference>
<evidence type="ECO:0000256" key="3">
    <source>
        <dbReference type="ARBA" id="ARBA00023163"/>
    </source>
</evidence>
<dbReference type="PANTHER" id="PTHR47506:SF1">
    <property type="entry name" value="HTH-TYPE TRANSCRIPTIONAL REGULATOR YJDC"/>
    <property type="match status" value="1"/>
</dbReference>
<protein>
    <submittedName>
        <fullName evidence="6">Transcriptional regulator, TetR family</fullName>
    </submittedName>
</protein>
<dbReference type="GO" id="GO:0003677">
    <property type="term" value="F:DNA binding"/>
    <property type="evidence" value="ECO:0007669"/>
    <property type="project" value="UniProtKB-UniRule"/>
</dbReference>
<evidence type="ECO:0000259" key="5">
    <source>
        <dbReference type="PROSITE" id="PS50977"/>
    </source>
</evidence>
<dbReference type="InterPro" id="IPR001647">
    <property type="entry name" value="HTH_TetR"/>
</dbReference>
<name>A0A1G7A5Q5_9PROT</name>
<gene>
    <name evidence="6" type="ORF">SAMN04488071_2100</name>
</gene>
<dbReference type="AlphaFoldDB" id="A0A1G7A5Q5"/>
<evidence type="ECO:0000313" key="6">
    <source>
        <dbReference type="EMBL" id="SDE10132.1"/>
    </source>
</evidence>
<sequence length="188" mass="20887">MRPSRKDELIDKALEIFYRDGFHATGMDKLVHETGISKTSMYKYFATKEDLILATLERRHEQFTALLTEGPAARADSPKGQLMASFDTLQEWIASEGFNSCMFIKASSEFQDPSHPIHQMAAMHKRALTEHMANLARKAGAKEPEALARQLMLLKEGAIVTAHIQGKAFAAPDAKDAARTLINLACPE</sequence>
<accession>A0A1G7A5Q5</accession>
<evidence type="ECO:0000256" key="4">
    <source>
        <dbReference type="PROSITE-ProRule" id="PRU00335"/>
    </source>
</evidence>
<reference evidence="6 7" key="1">
    <citation type="submission" date="2016-10" db="EMBL/GenBank/DDBJ databases">
        <authorList>
            <person name="de Groot N.N."/>
        </authorList>
    </citation>
    <scope>NUCLEOTIDE SEQUENCE [LARGE SCALE GENOMIC DNA]</scope>
    <source>
        <strain evidence="6 7">CGMCC 1.9109</strain>
    </source>
</reference>
<keyword evidence="2 4" id="KW-0238">DNA-binding</keyword>
<dbReference type="InterPro" id="IPR009057">
    <property type="entry name" value="Homeodomain-like_sf"/>
</dbReference>
<dbReference type="PANTHER" id="PTHR47506">
    <property type="entry name" value="TRANSCRIPTIONAL REGULATORY PROTEIN"/>
    <property type="match status" value="1"/>
</dbReference>
<keyword evidence="7" id="KW-1185">Reference proteome</keyword>
<dbReference type="PRINTS" id="PR00455">
    <property type="entry name" value="HTHTETR"/>
</dbReference>
<evidence type="ECO:0000256" key="2">
    <source>
        <dbReference type="ARBA" id="ARBA00023125"/>
    </source>
</evidence>
<dbReference type="SUPFAM" id="SSF48498">
    <property type="entry name" value="Tetracyclin repressor-like, C-terminal domain"/>
    <property type="match status" value="1"/>
</dbReference>
<proteinExistence type="predicted"/>
<dbReference type="InterPro" id="IPR036271">
    <property type="entry name" value="Tet_transcr_reg_TetR-rel_C_sf"/>
</dbReference>